<feature type="compositionally biased region" description="Basic and acidic residues" evidence="1">
    <location>
        <begin position="815"/>
        <end position="828"/>
    </location>
</feature>
<protein>
    <submittedName>
        <fullName evidence="2">Ubiquitin ligase</fullName>
    </submittedName>
</protein>
<feature type="region of interest" description="Disordered" evidence="1">
    <location>
        <begin position="692"/>
        <end position="737"/>
    </location>
</feature>
<evidence type="ECO:0000313" key="2">
    <source>
        <dbReference type="EMBL" id="KAJ1604406.1"/>
    </source>
</evidence>
<feature type="region of interest" description="Disordered" evidence="1">
    <location>
        <begin position="770"/>
        <end position="829"/>
    </location>
</feature>
<feature type="region of interest" description="Disordered" evidence="1">
    <location>
        <begin position="1369"/>
        <end position="1398"/>
    </location>
</feature>
<keyword evidence="2" id="KW-0436">Ligase</keyword>
<evidence type="ECO:0000256" key="1">
    <source>
        <dbReference type="SAM" id="MobiDB-lite"/>
    </source>
</evidence>
<feature type="region of interest" description="Disordered" evidence="1">
    <location>
        <begin position="157"/>
        <end position="208"/>
    </location>
</feature>
<feature type="region of interest" description="Disordered" evidence="1">
    <location>
        <begin position="1"/>
        <end position="22"/>
    </location>
</feature>
<name>A0A9D5HVZ3_9CRYT</name>
<feature type="region of interest" description="Disordered" evidence="1">
    <location>
        <begin position="227"/>
        <end position="260"/>
    </location>
</feature>
<reference evidence="2" key="1">
    <citation type="submission" date="2022-10" db="EMBL/GenBank/DDBJ databases">
        <title>Adaptive evolution leads to modifications in subtelomeric GC content in a zoonotic Cryptosporidium species.</title>
        <authorList>
            <person name="Li J."/>
            <person name="Feng Y."/>
            <person name="Xiao L."/>
        </authorList>
    </citation>
    <scope>NUCLEOTIDE SEQUENCE</scope>
    <source>
        <strain evidence="2">33844</strain>
    </source>
</reference>
<accession>A0A9D5HVZ3</accession>
<feature type="compositionally biased region" description="Basic and acidic residues" evidence="1">
    <location>
        <begin position="164"/>
        <end position="175"/>
    </location>
</feature>
<feature type="compositionally biased region" description="Polar residues" evidence="1">
    <location>
        <begin position="794"/>
        <end position="807"/>
    </location>
</feature>
<dbReference type="GO" id="GO:0016874">
    <property type="term" value="F:ligase activity"/>
    <property type="evidence" value="ECO:0007669"/>
    <property type="project" value="UniProtKB-KW"/>
</dbReference>
<dbReference type="Proteomes" id="UP001067231">
    <property type="component" value="Unassembled WGS sequence"/>
</dbReference>
<comment type="caution">
    <text evidence="2">The sequence shown here is derived from an EMBL/GenBank/DDBJ whole genome shotgun (WGS) entry which is preliminary data.</text>
</comment>
<feature type="compositionally biased region" description="Pro residues" evidence="1">
    <location>
        <begin position="189"/>
        <end position="200"/>
    </location>
</feature>
<proteinExistence type="predicted"/>
<feature type="compositionally biased region" description="Low complexity" evidence="1">
    <location>
        <begin position="1376"/>
        <end position="1387"/>
    </location>
</feature>
<dbReference type="EMBL" id="JAPCXC010000150">
    <property type="protein sequence ID" value="KAJ1604406.1"/>
    <property type="molecule type" value="Genomic_DNA"/>
</dbReference>
<organism evidence="2">
    <name type="scientific">Cryptosporidium canis</name>
    <dbReference type="NCBI Taxonomy" id="195482"/>
    <lineage>
        <taxon>Eukaryota</taxon>
        <taxon>Sar</taxon>
        <taxon>Alveolata</taxon>
        <taxon>Apicomplexa</taxon>
        <taxon>Conoidasida</taxon>
        <taxon>Coccidia</taxon>
        <taxon>Eucoccidiorida</taxon>
        <taxon>Eimeriorina</taxon>
        <taxon>Cryptosporidiidae</taxon>
        <taxon>Cryptosporidium</taxon>
    </lineage>
</organism>
<feature type="compositionally biased region" description="Basic and acidic residues" evidence="1">
    <location>
        <begin position="692"/>
        <end position="718"/>
    </location>
</feature>
<sequence length="1837" mass="204495">MVTRLLKSRGPKDPEPAPPVPDLSSNFFTLFKELMRRNAEFSSGSVVPEPLLDRSLQAEQTLPENCLLSQNLTESIKIQIETERQSHSTLDWMYRHYDRSKNKASKQSITPEYRNNCDHRIVLNILINILVTNGMRISQSNILELITDRFEKELLFSRPSSPDQSRRRDRSKDLLQHPGSSVLGDPARPGAPPAPTPEPPPGHRRHKFSSSMNFVVPELQASENPVCSVGRSHSLLQGSSGSSPGGEPSGDTPQEVRHSRDYLRTSQNIVFWREVIYQIVDLLAEHSQDLFETHLGRHNQRSRNYPSDLDCSVLYLKGTDSSCNDKIRFLTDSLYREGSGVYASGEVVWFGHLLKYGITEALGSIVSYSLCSSDLLAGRLGRSEASISRFQTVAPGSSSRARRQLMYLLHENVVNLNLRVLKRMVGFGERFSEFSRGLFDLDVVAVGGGVSGQDSMHPVLEAHIMFSWLLSQLFVWANIDISGVLRDYLLSSVKESSLAQLSASIHPLILGNVVGNLLEYRSFEHYSLNVGSLTSQRSEWIDNLLRVLSGTEKRSVPTLERNLITRIIDSDMESIESLGHYWKTFHPKYKGLQLAVYSVIMHLFGVDEVPGFDSSKIAVLEMSLSISRKCCSQILSNWQAQSASEGQENMDLEQQAKVKERFIETTISRCRWIIENVPFNLCSRYRGPTIPQREEQEREDAHWRSDQDPLGTLRRDSEQAGSRGGKKNRRATDTNIIFSSNSHHIDMLKQLLSIRRRSSQQSFEQPMITSMGSFGVSSPGLGPSPGSVSLKLSRNNSDPLVLSSQPGSSGGVENHAQDRETGGERDSTLGEEICSSQVLDIYIHFIMHGPSSMQDLNKVIKTEIFSSLLKQIVLEQIYRMTSCHSRYKVSLQSFLRYEGWMHIRLAQLVMIFDFRFRSILELCLENRDGGDLVPPHLSPERSPFSREIFRYTGGIVNNIQEWITHIFDSEILRTSQLYQSITENDELWFDSSLRLVILYFMIASRRASDEIPLLRNITACIFPFIHNRRAVRDAPSPGLRGSPSLDGQISLGDSVTGLLIAELKPEDERSLVRVLQDQGYHIEQIIQGSRNDQEDTRIFLFVQRLSSLKVHSVPIFADEYKFGSFYRLGYNQDSSLLIFRLEEDGDAIPRSQDGQMLLYFQFLVRTESIDATETPESLSSDGFELESFIPLHRCASCGDSNSLTRNPVITRLDPPHNSQACGCTFIRLYSRKLRIDQVALTTTGGYRYLISRRSCLQSGGRLAVSSSSSAVKPGLGGLRNGESLSSSSSLSVSSSSSVILLDSLNRMNSIILNNSYIVRLKKRGWILFKTYLLMTLISRGSDRAIKERIISYTFGVLTAISEKIQSLRATEHAPGDEGANSSSNSGDGDCGDDDNKASTGGEEVCEELGLYVEDILNIFIYAIQLTCYSARLRRVEAESSQEERDQLPAEDGGSGGWGDISYSILIKFLKLHDGEQHTLKDLWTRNSKIESKISVLLTECIRQCTLKDLTTGTGDRENQSKSVNGESVMGTGVLDLQEIQEWILQLNEITQSKRDSSANIRNFSVTLPDLHLFPRSFLRCISSELINYNSAVQETDSKSKDTPVHQNSTLSPVTEPGFAIPGVGLAVGVRDLHPIGGTAAGNDVPSSFRDHPHSSIFIGALPSENFNTSIDGRIVQCTQASMGGGIVICRAPLTFRGLLSTGLSVPPNILSFRVLGVGRFGITVAPSNVLTMSLEEVFQRNDVVGLRPQPPSSSSSSPSNSQVYQLPENMFALEIPYAEGTVIDIRYGRPGGSVQRAGPDLGGYSSCCHLCGPGPAHHSLRGASVLDPVQEEKQHMV</sequence>
<feature type="compositionally biased region" description="Low complexity" evidence="1">
    <location>
        <begin position="772"/>
        <end position="793"/>
    </location>
</feature>
<gene>
    <name evidence="2" type="ORF">OJ253_3697</name>
</gene>